<dbReference type="AlphaFoldDB" id="A0A814Y4S6"/>
<dbReference type="Proteomes" id="UP000663828">
    <property type="component" value="Unassembled WGS sequence"/>
</dbReference>
<dbReference type="GO" id="GO:0070292">
    <property type="term" value="P:N-acylphosphatidylethanolamine metabolic process"/>
    <property type="evidence" value="ECO:0007669"/>
    <property type="project" value="TreeGrafter"/>
</dbReference>
<dbReference type="PANTHER" id="PTHR15032:SF4">
    <property type="entry name" value="N-ACYL-PHOSPHATIDYLETHANOLAMINE-HYDROLYZING PHOSPHOLIPASE D"/>
    <property type="match status" value="1"/>
</dbReference>
<name>A0A814Y4S6_ADIRI</name>
<proteinExistence type="predicted"/>
<keyword evidence="1" id="KW-0472">Membrane</keyword>
<reference evidence="3" key="1">
    <citation type="submission" date="2021-02" db="EMBL/GenBank/DDBJ databases">
        <authorList>
            <person name="Nowell W R."/>
        </authorList>
    </citation>
    <scope>NUCLEOTIDE SEQUENCE</scope>
</reference>
<evidence type="ECO:0000256" key="1">
    <source>
        <dbReference type="SAM" id="Phobius"/>
    </source>
</evidence>
<dbReference type="GO" id="GO:0005737">
    <property type="term" value="C:cytoplasm"/>
    <property type="evidence" value="ECO:0007669"/>
    <property type="project" value="TreeGrafter"/>
</dbReference>
<evidence type="ECO:0000259" key="2">
    <source>
        <dbReference type="Pfam" id="PF12706"/>
    </source>
</evidence>
<evidence type="ECO:0000313" key="4">
    <source>
        <dbReference type="Proteomes" id="UP000663828"/>
    </source>
</evidence>
<protein>
    <recommendedName>
        <fullName evidence="2">Metallo-beta-lactamase domain-containing protein</fullName>
    </recommendedName>
</protein>
<accession>A0A814Y4S6</accession>
<comment type="caution">
    <text evidence="3">The sequence shown here is derived from an EMBL/GenBank/DDBJ whole genome shotgun (WGS) entry which is preliminary data.</text>
</comment>
<dbReference type="Gene3D" id="3.60.15.10">
    <property type="entry name" value="Ribonuclease Z/Hydroxyacylglutathione hydrolase-like"/>
    <property type="match status" value="1"/>
</dbReference>
<dbReference type="InterPro" id="IPR001279">
    <property type="entry name" value="Metallo-B-lactamas"/>
</dbReference>
<dbReference type="GO" id="GO:0070291">
    <property type="term" value="P:N-acylethanolamine metabolic process"/>
    <property type="evidence" value="ECO:0007669"/>
    <property type="project" value="TreeGrafter"/>
</dbReference>
<dbReference type="EMBL" id="CAJNOR010001947">
    <property type="protein sequence ID" value="CAF1224278.1"/>
    <property type="molecule type" value="Genomic_DNA"/>
</dbReference>
<evidence type="ECO:0000313" key="3">
    <source>
        <dbReference type="EMBL" id="CAF1224278.1"/>
    </source>
</evidence>
<keyword evidence="1" id="KW-1133">Transmembrane helix</keyword>
<feature type="transmembrane region" description="Helical" evidence="1">
    <location>
        <begin position="6"/>
        <end position="26"/>
    </location>
</feature>
<organism evidence="3 4">
    <name type="scientific">Adineta ricciae</name>
    <name type="common">Rotifer</name>
    <dbReference type="NCBI Taxonomy" id="249248"/>
    <lineage>
        <taxon>Eukaryota</taxon>
        <taxon>Metazoa</taxon>
        <taxon>Spiralia</taxon>
        <taxon>Gnathifera</taxon>
        <taxon>Rotifera</taxon>
        <taxon>Eurotatoria</taxon>
        <taxon>Bdelloidea</taxon>
        <taxon>Adinetida</taxon>
        <taxon>Adinetidae</taxon>
        <taxon>Adineta</taxon>
    </lineage>
</organism>
<keyword evidence="1" id="KW-0812">Transmembrane</keyword>
<keyword evidence="4" id="KW-1185">Reference proteome</keyword>
<gene>
    <name evidence="3" type="ORF">XAT740_LOCUS24878</name>
</gene>
<dbReference type="SUPFAM" id="SSF56281">
    <property type="entry name" value="Metallo-hydrolase/oxidoreductase"/>
    <property type="match status" value="1"/>
</dbReference>
<sequence>MRAFLVIGVIEFYLVVTNLSIVVSFVSNDRDLKVNSSFLDENLELWIKPRIVLLWKTSIIGFSRSEEIRIRQQIQQAFVHWSVYPNINFRETSDNNEVNFNLTFIAKSIEQNISLNEVKVIFMHTIEPFSANILLEVNKDAYNINDSFFNNSNAIVKYYIGYALGVEYLDDILLDHVDTTIALPSEQTRLTRAITTAPDTDHELARSRMEKGRYVNSFNSKFKLPSLSVTLRWKFLARKNTRLPAKKKELDDILPVIRHSKSEDLYRTRHGIRFIWIGHASSYVQLNNFRFLLDPIFSNRCGIGSLIGPKRFRPPPLTVDDLPDNLDAVFISHDHFDHLDYMSVKNLNKRFGKQLAWFCGRGLRKWFLKRGVKNVIELDWWETYHFPEKNVSIAFCPAQHWSGRGPTDVNKSLWGGFAIWDKKHKFYFAGDTGYTHNISIFRQIGQKYGPFDLSAIPIGAYEPRWMMSPQHVSPTEAVQIHIDIRSKRSIGVHWGTWAFANEYFMEPKSKLSEAVANKQLDPSSFIVVKHGEIFDVL</sequence>
<dbReference type="Pfam" id="PF12706">
    <property type="entry name" value="Lactamase_B_2"/>
    <property type="match status" value="1"/>
</dbReference>
<dbReference type="GO" id="GO:0070290">
    <property type="term" value="F:N-acylphosphatidylethanolamine-specific phospholipase D activity"/>
    <property type="evidence" value="ECO:0007669"/>
    <property type="project" value="TreeGrafter"/>
</dbReference>
<dbReference type="PANTHER" id="PTHR15032">
    <property type="entry name" value="N-ACYL-PHOSPHATIDYLETHANOLAMINE-HYDROLYZING PHOSPHOLIPASE D"/>
    <property type="match status" value="1"/>
</dbReference>
<dbReference type="InterPro" id="IPR036866">
    <property type="entry name" value="RibonucZ/Hydroxyglut_hydro"/>
</dbReference>
<feature type="domain" description="Metallo-beta-lactamase" evidence="2">
    <location>
        <begin position="290"/>
        <end position="494"/>
    </location>
</feature>